<keyword evidence="2" id="KW-1185">Reference proteome</keyword>
<organism evidence="1 2">
    <name type="scientific">Fibrella forsythiae</name>
    <dbReference type="NCBI Taxonomy" id="2817061"/>
    <lineage>
        <taxon>Bacteria</taxon>
        <taxon>Pseudomonadati</taxon>
        <taxon>Bacteroidota</taxon>
        <taxon>Cytophagia</taxon>
        <taxon>Cytophagales</taxon>
        <taxon>Spirosomataceae</taxon>
        <taxon>Fibrella</taxon>
    </lineage>
</organism>
<reference evidence="1 2" key="1">
    <citation type="submission" date="2021-03" db="EMBL/GenBank/DDBJ databases">
        <title>Fibrella sp. HMF5405 genome sequencing and assembly.</title>
        <authorList>
            <person name="Kang H."/>
            <person name="Kim H."/>
            <person name="Bae S."/>
            <person name="Joh K."/>
        </authorList>
    </citation>
    <scope>NUCLEOTIDE SEQUENCE [LARGE SCALE GENOMIC DNA]</scope>
    <source>
        <strain evidence="1 2">HMF5405</strain>
    </source>
</reference>
<accession>A0ABS3JCL0</accession>
<dbReference type="RefSeq" id="WP_207326936.1">
    <property type="nucleotide sequence ID" value="NZ_JAFMYW010000001.1"/>
</dbReference>
<protein>
    <submittedName>
        <fullName evidence="1">Uncharacterized protein</fullName>
    </submittedName>
</protein>
<dbReference type="EMBL" id="JAFMYW010000001">
    <property type="protein sequence ID" value="MBO0947009.1"/>
    <property type="molecule type" value="Genomic_DNA"/>
</dbReference>
<gene>
    <name evidence="1" type="ORF">J2I46_00330</name>
</gene>
<name>A0ABS3JCL0_9BACT</name>
<dbReference type="Proteomes" id="UP000664628">
    <property type="component" value="Unassembled WGS sequence"/>
</dbReference>
<comment type="caution">
    <text evidence="1">The sequence shown here is derived from an EMBL/GenBank/DDBJ whole genome shotgun (WGS) entry which is preliminary data.</text>
</comment>
<proteinExistence type="predicted"/>
<evidence type="ECO:0000313" key="2">
    <source>
        <dbReference type="Proteomes" id="UP000664628"/>
    </source>
</evidence>
<evidence type="ECO:0000313" key="1">
    <source>
        <dbReference type="EMBL" id="MBO0947009.1"/>
    </source>
</evidence>
<sequence length="162" mass="18092">MTHFPGEVVSFTAPSRKTWVGVVLRRRRVDGQTVYHVRPFAPENRAYIPADVFYLTHKGQMYTPIPSKDLSVAAAGLKHAEHIRPLFSTELAFLMKKTRKTTKKAAPAKRKSTAKGKAYLNKLDALTSKIHKASFTGETKPVKVYSISIATAKRAAIKQLKK</sequence>